<evidence type="ECO:0000313" key="3">
    <source>
        <dbReference type="EMBL" id="OPC77191.1"/>
    </source>
</evidence>
<dbReference type="SUPFAM" id="SSF52091">
    <property type="entry name" value="SpoIIaa-like"/>
    <property type="match status" value="1"/>
</dbReference>
<dbReference type="PROSITE" id="PS50801">
    <property type="entry name" value="STAS"/>
    <property type="match status" value="1"/>
</dbReference>
<dbReference type="Proteomes" id="UP000190037">
    <property type="component" value="Unassembled WGS sequence"/>
</dbReference>
<dbReference type="InterPro" id="IPR002645">
    <property type="entry name" value="STAS_dom"/>
</dbReference>
<keyword evidence="4" id="KW-1185">Reference proteome</keyword>
<gene>
    <name evidence="3" type="ORF">B4N89_42345</name>
</gene>
<name>A0A1T3NKM2_9ACTN</name>
<evidence type="ECO:0000259" key="2">
    <source>
        <dbReference type="PROSITE" id="PS50801"/>
    </source>
</evidence>
<proteinExistence type="predicted"/>
<dbReference type="CDD" id="cd07043">
    <property type="entry name" value="STAS_anti-anti-sigma_factors"/>
    <property type="match status" value="1"/>
</dbReference>
<dbReference type="STRING" id="159449.B4N89_42345"/>
<feature type="region of interest" description="Disordered" evidence="1">
    <location>
        <begin position="1"/>
        <end position="59"/>
    </location>
</feature>
<feature type="domain" description="STAS" evidence="2">
    <location>
        <begin position="59"/>
        <end position="158"/>
    </location>
</feature>
<comment type="caution">
    <text evidence="3">The sequence shown here is derived from an EMBL/GenBank/DDBJ whole genome shotgun (WGS) entry which is preliminary data.</text>
</comment>
<dbReference type="Pfam" id="PF01740">
    <property type="entry name" value="STAS"/>
    <property type="match status" value="1"/>
</dbReference>
<feature type="compositionally biased region" description="Basic and acidic residues" evidence="1">
    <location>
        <begin position="1"/>
        <end position="10"/>
    </location>
</feature>
<dbReference type="EMBL" id="MWQN01000004">
    <property type="protein sequence ID" value="OPC77191.1"/>
    <property type="molecule type" value="Genomic_DNA"/>
</dbReference>
<evidence type="ECO:0000313" key="4">
    <source>
        <dbReference type="Proteomes" id="UP000190037"/>
    </source>
</evidence>
<sequence length="158" mass="16762">MTRPQPDPEHVCSTVVDVETRPCPRPKPPPDTDPADAPPTTGAESGEGATSPGRPAADFSCRVSRHGGVVRIDLRGEIDLCARPELAWAVARVRSGEVAVRVDMADVGFMDTSGVGFLWSLRERCRAVGAPLYLIGVGAQPRRLLDLVGFPVPGGLRA</sequence>
<feature type="compositionally biased region" description="Pro residues" evidence="1">
    <location>
        <begin position="23"/>
        <end position="32"/>
    </location>
</feature>
<dbReference type="Gene3D" id="3.30.750.24">
    <property type="entry name" value="STAS domain"/>
    <property type="match status" value="1"/>
</dbReference>
<reference evidence="3 4" key="1">
    <citation type="submission" date="2017-03" db="EMBL/GenBank/DDBJ databases">
        <title>Draft genome sequence of Streptomyces scabrisporus NF3, endophyte isolated from Amphipterygium adstringens.</title>
        <authorList>
            <person name="Vazquez M."/>
            <person name="Ceapa C.D."/>
            <person name="Rodriguez Luna D."/>
            <person name="Sanchez Esquivel S."/>
        </authorList>
    </citation>
    <scope>NUCLEOTIDE SEQUENCE [LARGE SCALE GENOMIC DNA]</scope>
    <source>
        <strain evidence="3 4">NF3</strain>
    </source>
</reference>
<dbReference type="AlphaFoldDB" id="A0A1T3NKM2"/>
<dbReference type="InterPro" id="IPR036513">
    <property type="entry name" value="STAS_dom_sf"/>
</dbReference>
<evidence type="ECO:0000256" key="1">
    <source>
        <dbReference type="SAM" id="MobiDB-lite"/>
    </source>
</evidence>
<protein>
    <recommendedName>
        <fullName evidence="2">STAS domain-containing protein</fullName>
    </recommendedName>
</protein>
<organism evidence="3 4">
    <name type="scientific">Embleya scabrispora</name>
    <dbReference type="NCBI Taxonomy" id="159449"/>
    <lineage>
        <taxon>Bacteria</taxon>
        <taxon>Bacillati</taxon>
        <taxon>Actinomycetota</taxon>
        <taxon>Actinomycetes</taxon>
        <taxon>Kitasatosporales</taxon>
        <taxon>Streptomycetaceae</taxon>
        <taxon>Embleya</taxon>
    </lineage>
</organism>
<accession>A0A1T3NKM2</accession>